<proteinExistence type="predicted"/>
<gene>
    <name evidence="1" type="ORF">PXEA_LOCUS28406</name>
</gene>
<dbReference type="AlphaFoldDB" id="A0A3S5C4K7"/>
<comment type="caution">
    <text evidence="1">The sequence shown here is derived from an EMBL/GenBank/DDBJ whole genome shotgun (WGS) entry which is preliminary data.</text>
</comment>
<accession>A0A3S5C4K7</accession>
<evidence type="ECO:0000313" key="1">
    <source>
        <dbReference type="EMBL" id="VEL34966.1"/>
    </source>
</evidence>
<organism evidence="1 2">
    <name type="scientific">Protopolystoma xenopodis</name>
    <dbReference type="NCBI Taxonomy" id="117903"/>
    <lineage>
        <taxon>Eukaryota</taxon>
        <taxon>Metazoa</taxon>
        <taxon>Spiralia</taxon>
        <taxon>Lophotrochozoa</taxon>
        <taxon>Platyhelminthes</taxon>
        <taxon>Monogenea</taxon>
        <taxon>Polyopisthocotylea</taxon>
        <taxon>Polystomatidea</taxon>
        <taxon>Polystomatidae</taxon>
        <taxon>Protopolystoma</taxon>
    </lineage>
</organism>
<evidence type="ECO:0000313" key="2">
    <source>
        <dbReference type="Proteomes" id="UP000784294"/>
    </source>
</evidence>
<keyword evidence="2" id="KW-1185">Reference proteome</keyword>
<protein>
    <submittedName>
        <fullName evidence="1">Uncharacterized protein</fullName>
    </submittedName>
</protein>
<dbReference type="Proteomes" id="UP000784294">
    <property type="component" value="Unassembled WGS sequence"/>
</dbReference>
<sequence>MCINFGGSETGNCPGHKRHQAYFHLDWQFILARAAKSYDPRTESQAPEASGDSGDCWYEQIKLENSQAGKFTDACKRGK</sequence>
<dbReference type="EMBL" id="CAAALY010248779">
    <property type="protein sequence ID" value="VEL34966.1"/>
    <property type="molecule type" value="Genomic_DNA"/>
</dbReference>
<name>A0A3S5C4K7_9PLAT</name>
<reference evidence="1" key="1">
    <citation type="submission" date="2018-11" db="EMBL/GenBank/DDBJ databases">
        <authorList>
            <consortium name="Pathogen Informatics"/>
        </authorList>
    </citation>
    <scope>NUCLEOTIDE SEQUENCE</scope>
</reference>